<evidence type="ECO:0000313" key="3">
    <source>
        <dbReference type="Proteomes" id="UP001266357"/>
    </source>
</evidence>
<evidence type="ECO:0000313" key="2">
    <source>
        <dbReference type="EMBL" id="MDT0602024.1"/>
    </source>
</evidence>
<evidence type="ECO:0000256" key="1">
    <source>
        <dbReference type="SAM" id="MobiDB-lite"/>
    </source>
</evidence>
<protein>
    <submittedName>
        <fullName evidence="2">Uncharacterized protein</fullName>
    </submittedName>
</protein>
<organism evidence="2 3">
    <name type="scientific">Thalassotalea castellviae</name>
    <dbReference type="NCBI Taxonomy" id="3075612"/>
    <lineage>
        <taxon>Bacteria</taxon>
        <taxon>Pseudomonadati</taxon>
        <taxon>Pseudomonadota</taxon>
        <taxon>Gammaproteobacteria</taxon>
        <taxon>Alteromonadales</taxon>
        <taxon>Colwelliaceae</taxon>
        <taxon>Thalassotalea</taxon>
    </lineage>
</organism>
<dbReference type="Proteomes" id="UP001266357">
    <property type="component" value="Unassembled WGS sequence"/>
</dbReference>
<accession>A0ABU2ZWE3</accession>
<proteinExistence type="predicted"/>
<reference evidence="2 3" key="1">
    <citation type="submission" date="2023-09" db="EMBL/GenBank/DDBJ databases">
        <authorList>
            <person name="Rey-Velasco X."/>
        </authorList>
    </citation>
    <scope>NUCLEOTIDE SEQUENCE [LARGE SCALE GENOMIC DNA]</scope>
    <source>
        <strain evidence="2 3">W431</strain>
    </source>
</reference>
<gene>
    <name evidence="2" type="ORF">RM573_00250</name>
</gene>
<dbReference type="EMBL" id="JAVRIF010000001">
    <property type="protein sequence ID" value="MDT0602024.1"/>
    <property type="molecule type" value="Genomic_DNA"/>
</dbReference>
<keyword evidence="3" id="KW-1185">Reference proteome</keyword>
<feature type="region of interest" description="Disordered" evidence="1">
    <location>
        <begin position="152"/>
        <end position="171"/>
    </location>
</feature>
<name>A0ABU2ZWE3_9GAMM</name>
<sequence>MKVLMFVVVFVISFNVFSGEKQNCAGIAHSLSLHKEAKVYLDSVTKEVQDYYQTKGLPDNEINLLVADIVYSPISDIKRMATMLRLSDKNAANMQYIHRCSSIYKSIIANDGRSNTFAAIQDRIEYENSNEYKQEQKKKDLALALMKEKQEQQKALGEKKSKENKAKQAKENQKSQWISTISYCQKILESNPNSWSCKKYEPIINSGNYKKLSYEELKTKIELTDNTKQKFTASKKSGMSETRTKDNLVRGIDACKSLIKLGFKNESCAKYEEVIKAGDYKSLSYDELVSKTN</sequence>
<dbReference type="RefSeq" id="WP_311575455.1">
    <property type="nucleotide sequence ID" value="NZ_JAVRIF010000001.1"/>
</dbReference>
<comment type="caution">
    <text evidence="2">The sequence shown here is derived from an EMBL/GenBank/DDBJ whole genome shotgun (WGS) entry which is preliminary data.</text>
</comment>